<accession>A0A6P5A8E6</accession>
<keyword evidence="3" id="KW-1185">Reference proteome</keyword>
<dbReference type="GO" id="GO:0008270">
    <property type="term" value="F:zinc ion binding"/>
    <property type="evidence" value="ECO:0007669"/>
    <property type="project" value="InterPro"/>
</dbReference>
<dbReference type="AlphaFoldDB" id="A0A6P5A8E6"/>
<dbReference type="GeneID" id="109481447"/>
<dbReference type="Pfam" id="PF08685">
    <property type="entry name" value="GON"/>
    <property type="match status" value="1"/>
</dbReference>
<dbReference type="Proteomes" id="UP000515135">
    <property type="component" value="Unplaced"/>
</dbReference>
<dbReference type="PROSITE" id="PS51046">
    <property type="entry name" value="GON"/>
    <property type="match status" value="1"/>
</dbReference>
<protein>
    <submittedName>
        <fullName evidence="4">A disintegrin and metalloproteinase with thrombospondin motifs 9-like</fullName>
    </submittedName>
</protein>
<evidence type="ECO:0000313" key="4">
    <source>
        <dbReference type="RefSeq" id="XP_019639592.1"/>
    </source>
</evidence>
<feature type="domain" description="GON" evidence="2">
    <location>
        <begin position="7"/>
        <end position="193"/>
    </location>
</feature>
<proteinExistence type="predicted"/>
<evidence type="ECO:0000259" key="2">
    <source>
        <dbReference type="PROSITE" id="PS51046"/>
    </source>
</evidence>
<dbReference type="OrthoDB" id="5855429at2759"/>
<dbReference type="RefSeq" id="XP_019639592.1">
    <property type="nucleotide sequence ID" value="XM_019784033.1"/>
</dbReference>
<evidence type="ECO:0000313" key="3">
    <source>
        <dbReference type="Proteomes" id="UP000515135"/>
    </source>
</evidence>
<organism evidence="3 4">
    <name type="scientific">Branchiostoma belcheri</name>
    <name type="common">Amphioxus</name>
    <dbReference type="NCBI Taxonomy" id="7741"/>
    <lineage>
        <taxon>Eukaryota</taxon>
        <taxon>Metazoa</taxon>
        <taxon>Chordata</taxon>
        <taxon>Cephalochordata</taxon>
        <taxon>Leptocardii</taxon>
        <taxon>Amphioxiformes</taxon>
        <taxon>Branchiostomatidae</taxon>
        <taxon>Branchiostoma</taxon>
    </lineage>
</organism>
<dbReference type="KEGG" id="bbel:109481447"/>
<dbReference type="InterPro" id="IPR012314">
    <property type="entry name" value="Pept_M12B_GON-ADAMTSs"/>
</dbReference>
<evidence type="ECO:0000256" key="1">
    <source>
        <dbReference type="ARBA" id="ARBA00022723"/>
    </source>
</evidence>
<keyword evidence="1" id="KW-0479">Metal-binding</keyword>
<feature type="non-terminal residue" evidence="4">
    <location>
        <position position="193"/>
    </location>
</feature>
<reference evidence="4" key="1">
    <citation type="submission" date="2025-08" db="UniProtKB">
        <authorList>
            <consortium name="RefSeq"/>
        </authorList>
    </citation>
    <scope>IDENTIFICATION</scope>
    <source>
        <tissue evidence="4">Gonad</tissue>
    </source>
</reference>
<gene>
    <name evidence="4" type="primary">LOC109481447</name>
</gene>
<dbReference type="GO" id="GO:0004222">
    <property type="term" value="F:metalloendopeptidase activity"/>
    <property type="evidence" value="ECO:0007669"/>
    <property type="project" value="InterPro"/>
</dbReference>
<sequence length="193" mass="20926">MAASGHKATSCSEVKSVNPAADDGEYTLHPFSADNDVSLRVYCHVIASENPKEFLTLPAGAEENYSIVSSDQLLGSTWFLCPGILQQPYVSRAGTTKFSKLRIKFENSSVEVIRVDYTFASTCGPNEISYAHAGDCYSEGQGCAKGTFKVNLTGTELKLAPGVHWALQERNPASLTINDMFISMDRKVASARC</sequence>
<name>A0A6P5A8E6_BRABE</name>